<dbReference type="Proteomes" id="UP000823921">
    <property type="component" value="Unassembled WGS sequence"/>
</dbReference>
<keyword evidence="1" id="KW-1133">Transmembrane helix</keyword>
<feature type="transmembrane region" description="Helical" evidence="1">
    <location>
        <begin position="36"/>
        <end position="55"/>
    </location>
</feature>
<gene>
    <name evidence="2" type="ORF">H9712_03210</name>
</gene>
<reference evidence="2" key="1">
    <citation type="journal article" date="2021" name="PeerJ">
        <title>Extensive microbial diversity within the chicken gut microbiome revealed by metagenomics and culture.</title>
        <authorList>
            <person name="Gilroy R."/>
            <person name="Ravi A."/>
            <person name="Getino M."/>
            <person name="Pursley I."/>
            <person name="Horton D.L."/>
            <person name="Alikhan N.F."/>
            <person name="Baker D."/>
            <person name="Gharbi K."/>
            <person name="Hall N."/>
            <person name="Watson M."/>
            <person name="Adriaenssens E.M."/>
            <person name="Foster-Nyarko E."/>
            <person name="Jarju S."/>
            <person name="Secka A."/>
            <person name="Antonio M."/>
            <person name="Oren A."/>
            <person name="Chaudhuri R.R."/>
            <person name="La Ragione R."/>
            <person name="Hildebrand F."/>
            <person name="Pallen M.J."/>
        </authorList>
    </citation>
    <scope>NUCLEOTIDE SEQUENCE</scope>
    <source>
        <strain evidence="2">CHK192-8294</strain>
    </source>
</reference>
<proteinExistence type="predicted"/>
<dbReference type="EMBL" id="DWXO01000030">
    <property type="protein sequence ID" value="HJB79973.1"/>
    <property type="molecule type" value="Genomic_DNA"/>
</dbReference>
<organism evidence="2 3">
    <name type="scientific">Candidatus Flavonifractor intestinigallinarum</name>
    <dbReference type="NCBI Taxonomy" id="2838586"/>
    <lineage>
        <taxon>Bacteria</taxon>
        <taxon>Bacillati</taxon>
        <taxon>Bacillota</taxon>
        <taxon>Clostridia</taxon>
        <taxon>Eubacteriales</taxon>
        <taxon>Oscillospiraceae</taxon>
        <taxon>Flavonifractor</taxon>
    </lineage>
</organism>
<evidence type="ECO:0000256" key="1">
    <source>
        <dbReference type="SAM" id="Phobius"/>
    </source>
</evidence>
<evidence type="ECO:0000313" key="2">
    <source>
        <dbReference type="EMBL" id="HJB79973.1"/>
    </source>
</evidence>
<comment type="caution">
    <text evidence="2">The sequence shown here is derived from an EMBL/GenBank/DDBJ whole genome shotgun (WGS) entry which is preliminary data.</text>
</comment>
<dbReference type="AlphaFoldDB" id="A0A9D2MMS0"/>
<accession>A0A9D2MMS0</accession>
<evidence type="ECO:0000313" key="3">
    <source>
        <dbReference type="Proteomes" id="UP000823921"/>
    </source>
</evidence>
<sequence length="356" mass="40096">MKAYHWDELLKDEDLMELTEEAMSPRTARRIPWRRLGALAACLALILCLTNYQALATGVQTLIRYFSGVGAAETGADLRIQEGELEFELSGRTYLISGAYAREGILFVPLEVVSRSEERLNGSNYQNLYIKMEVSQDGQALAGSNPFLSLSDNGSYSTGQYTALTRKRVSFSPLREEQYLGWRYLPEGYQTYAQAVFTYEAANPDGSYTLRVEDYLTNQVREVELTLAPPEEIAAICEQRTVDEVQVTALVSADGRRLSLYGTMVNTEEWWKSLVELQAEHIYGVQFMEADGTCHQGIPRRPGGLDGAGYPQEILLTQETGPITAVRIQRIYYAYDDMDEGLVSQWVDLDWIIPLT</sequence>
<evidence type="ECO:0008006" key="4">
    <source>
        <dbReference type="Google" id="ProtNLM"/>
    </source>
</evidence>
<keyword evidence="1" id="KW-0812">Transmembrane</keyword>
<protein>
    <recommendedName>
        <fullName evidence="4">DUF4179 domain-containing protein</fullName>
    </recommendedName>
</protein>
<name>A0A9D2MMS0_9FIRM</name>
<keyword evidence="1" id="KW-0472">Membrane</keyword>
<reference evidence="2" key="2">
    <citation type="submission" date="2021-04" db="EMBL/GenBank/DDBJ databases">
        <authorList>
            <person name="Gilroy R."/>
        </authorList>
    </citation>
    <scope>NUCLEOTIDE SEQUENCE</scope>
    <source>
        <strain evidence="2">CHK192-8294</strain>
    </source>
</reference>